<feature type="region of interest" description="Disordered" evidence="1">
    <location>
        <begin position="878"/>
        <end position="925"/>
    </location>
</feature>
<feature type="region of interest" description="Disordered" evidence="1">
    <location>
        <begin position="80"/>
        <end position="163"/>
    </location>
</feature>
<feature type="compositionally biased region" description="Basic and acidic residues" evidence="1">
    <location>
        <begin position="1319"/>
        <end position="1330"/>
    </location>
</feature>
<dbReference type="Proteomes" id="UP000037510">
    <property type="component" value="Unassembled WGS sequence"/>
</dbReference>
<organism evidence="2 3">
    <name type="scientific">Operophtera brumata</name>
    <name type="common">Winter moth</name>
    <name type="synonym">Phalaena brumata</name>
    <dbReference type="NCBI Taxonomy" id="104452"/>
    <lineage>
        <taxon>Eukaryota</taxon>
        <taxon>Metazoa</taxon>
        <taxon>Ecdysozoa</taxon>
        <taxon>Arthropoda</taxon>
        <taxon>Hexapoda</taxon>
        <taxon>Insecta</taxon>
        <taxon>Pterygota</taxon>
        <taxon>Neoptera</taxon>
        <taxon>Endopterygota</taxon>
        <taxon>Lepidoptera</taxon>
        <taxon>Glossata</taxon>
        <taxon>Ditrysia</taxon>
        <taxon>Geometroidea</taxon>
        <taxon>Geometridae</taxon>
        <taxon>Larentiinae</taxon>
        <taxon>Operophtera</taxon>
    </lineage>
</organism>
<dbReference type="EMBL" id="JTDY01003410">
    <property type="protein sequence ID" value="KOB69600.1"/>
    <property type="molecule type" value="Genomic_DNA"/>
</dbReference>
<comment type="caution">
    <text evidence="2">The sequence shown here is derived from an EMBL/GenBank/DDBJ whole genome shotgun (WGS) entry which is preliminary data.</text>
</comment>
<gene>
    <name evidence="2" type="ORF">OBRU01_16561</name>
</gene>
<feature type="compositionally biased region" description="Polar residues" evidence="1">
    <location>
        <begin position="437"/>
        <end position="446"/>
    </location>
</feature>
<feature type="compositionally biased region" description="Basic and acidic residues" evidence="1">
    <location>
        <begin position="567"/>
        <end position="587"/>
    </location>
</feature>
<feature type="compositionally biased region" description="Basic and acidic residues" evidence="1">
    <location>
        <begin position="1080"/>
        <end position="1102"/>
    </location>
</feature>
<feature type="non-terminal residue" evidence="2">
    <location>
        <position position="1"/>
    </location>
</feature>
<feature type="compositionally biased region" description="Polar residues" evidence="1">
    <location>
        <begin position="1451"/>
        <end position="1464"/>
    </location>
</feature>
<feature type="compositionally biased region" description="Polar residues" evidence="1">
    <location>
        <begin position="836"/>
        <end position="851"/>
    </location>
</feature>
<protein>
    <submittedName>
        <fullName evidence="2">Atrial natriuretic peptide-converting enzyme</fullName>
    </submittedName>
</protein>
<feature type="compositionally biased region" description="Polar residues" evidence="1">
    <location>
        <begin position="1237"/>
        <end position="1246"/>
    </location>
</feature>
<feature type="region of interest" description="Disordered" evidence="1">
    <location>
        <begin position="820"/>
        <end position="851"/>
    </location>
</feature>
<feature type="compositionally biased region" description="Low complexity" evidence="1">
    <location>
        <begin position="660"/>
        <end position="673"/>
    </location>
</feature>
<feature type="region of interest" description="Disordered" evidence="1">
    <location>
        <begin position="1307"/>
        <end position="1333"/>
    </location>
</feature>
<feature type="region of interest" description="Disordered" evidence="1">
    <location>
        <begin position="1394"/>
        <end position="1431"/>
    </location>
</feature>
<proteinExistence type="predicted"/>
<feature type="compositionally biased region" description="Polar residues" evidence="1">
    <location>
        <begin position="1477"/>
        <end position="1488"/>
    </location>
</feature>
<sequence length="1488" mass="165179">AIVALDVLAASKYSSIERRLQAASLLDPAGAGGGSYRSPHRAGSQDTCKFSIFFFPAGILFSGSPTTLEQYNTTVSSARAFGGLAPHPDHDHSGHDHSGHDHSGHNDSGLDHSGHNDSGLDHSGHNDSGLDHSGHNSSHDQSVNATQPTETQHGPETLSDEANVQTVGLDENDTSLYVPRTLEGQLEIDNEEFSQELEDTDSKEYREFVNSFTEALKRAVFDKSTLEKDDNDIKVEVRDPRSRVQRVASFTKTLRRAVFNVNLKNRDPDVFVEVIQLRNLKRCHLYSSGTNHVQTFSNKFKEIILQLFLCRNSSVIVTYRIHWTPKLNAEPSTELLTADSLTTKLDKYLAQNSRMISVYHIADGKIGAKPVLDICQIDKNQCEHGCEFDEMTLEFTCTCPHGQMLDMTNPKRCLMILENSYPLESAGNKDKEVKELSVNSNPSTTKPMPDKEKPITESVVNQYFDWKETNHAIPETTTAESDSDVNFSHIFGHGINEYKTEAPVPELISAPEPTVEPKAEPKPTSEPVAEPESSAEPAAEAAAEPAAELTPEPESAFKPESSFADKPTSEKPRDLEFILKQEAHPDPEPTAEPEPTTNPFELEPEPISKPEPTAEPTPASESEPKPEPEPEPNVETETKSEPEPMSEPAVYVESTNSDVLPTSEPDPESSSELTELKQNEHAANTDEKLTLFMNKEKYDSNSTEEMEKTPTKASISEPNIIDEPSPIPEIVSIFSKHSPKPELVAVETSETTTTETNDWLETQQNEKKTVVKPETPKNSESEPRSFKSIDIFDDELTTTTMPFRSIDIFDDEPTTTINVETGADEEIRVWPPGMAQENNKSEVFTNAPTEKSKTTTMKFSYMDEAPGNDVLINEHNIQVPTTEMPTENNDEKSQNPFTNESTTTTPEPKSEDLHYINQQAANHDEEKQLMDALNKKYVTKPEITTEIGKPNEGMDISFDTINNLYNQSSKSIDNQTKQETTDSLLNVYVEKESTTESNWLLEPVSEIKYEEAMNKLGKHETTESTLSKIEEFISSGKSKDDFEPDYLNNMSSNNKMSEQDEPLFGFAHDYDSEDSRMKRINTKKEVATEDAAKGSSETDSKSVTESPMPVDATTVIDYIYKSSEKSTEGPVTSNNVVVNSSTEAPFSQESKPAPVWEESEGDITVKQLLKPLDTHEETPTTTTRDVKIDEIVMPLEMSSTTTVAAEATQSQSTESPSWSSMSDSSTSSSIQTVSNSDTESQNTTPVNNLNVTIYEISSHHNSSGAAKDANVPAADFEDHETEMNPFLPEVENNKFLVKTLQEGHDIEPNNLTESQNENAEEHSNVSEANHDNATSTIAPVNTKEYTTFDELIKSFQVNKTEGAKEAVDAVKSEENTADHEETLPISTFLQDTDDLDISQERTTEHKTTIAENNLKNEDATPPFSAEDDSDYLSVVPIAEERSEEMEALKKSYSSESMQELNDISDSPKKSDRRTLNKTELVSVLNNEA</sequence>
<evidence type="ECO:0000256" key="1">
    <source>
        <dbReference type="SAM" id="MobiDB-lite"/>
    </source>
</evidence>
<feature type="region of interest" description="Disordered" evidence="1">
    <location>
        <begin position="1199"/>
        <end position="1246"/>
    </location>
</feature>
<accession>A0A0L7L2E7</accession>
<keyword evidence="3" id="KW-1185">Reference proteome</keyword>
<feature type="region of interest" description="Disordered" evidence="1">
    <location>
        <begin position="512"/>
        <end position="793"/>
    </location>
</feature>
<feature type="compositionally biased region" description="Polar residues" evidence="1">
    <location>
        <begin position="878"/>
        <end position="887"/>
    </location>
</feature>
<evidence type="ECO:0000313" key="2">
    <source>
        <dbReference type="EMBL" id="KOB69600.1"/>
    </source>
</evidence>
<feature type="compositionally biased region" description="Basic and acidic residues" evidence="1">
    <location>
        <begin position="87"/>
        <end position="138"/>
    </location>
</feature>
<feature type="compositionally biased region" description="Low complexity" evidence="1">
    <location>
        <begin position="895"/>
        <end position="907"/>
    </location>
</feature>
<name>A0A0L7L2E7_OPEBR</name>
<feature type="compositionally biased region" description="Basic and acidic residues" evidence="1">
    <location>
        <begin position="1465"/>
        <end position="1476"/>
    </location>
</feature>
<feature type="region of interest" description="Disordered" evidence="1">
    <location>
        <begin position="427"/>
        <end position="454"/>
    </location>
</feature>
<feature type="compositionally biased region" description="Low complexity" evidence="1">
    <location>
        <begin position="525"/>
        <end position="556"/>
    </location>
</feature>
<feature type="compositionally biased region" description="Polar residues" evidence="1">
    <location>
        <begin position="139"/>
        <end position="163"/>
    </location>
</feature>
<evidence type="ECO:0000313" key="3">
    <source>
        <dbReference type="Proteomes" id="UP000037510"/>
    </source>
</evidence>
<dbReference type="STRING" id="104452.A0A0L7L2E7"/>
<feature type="region of interest" description="Disordered" evidence="1">
    <location>
        <begin position="1080"/>
        <end position="1109"/>
    </location>
</feature>
<reference evidence="2 3" key="1">
    <citation type="journal article" date="2015" name="Genome Biol. Evol.">
        <title>The genome of winter moth (Operophtera brumata) provides a genomic perspective on sexual dimorphism and phenology.</title>
        <authorList>
            <person name="Derks M.F."/>
            <person name="Smit S."/>
            <person name="Salis L."/>
            <person name="Schijlen E."/>
            <person name="Bossers A."/>
            <person name="Mateman C."/>
            <person name="Pijl A.S."/>
            <person name="de Ridder D."/>
            <person name="Groenen M.A."/>
            <person name="Visser M.E."/>
            <person name="Megens H.J."/>
        </authorList>
    </citation>
    <scope>NUCLEOTIDE SEQUENCE [LARGE SCALE GENOMIC DNA]</scope>
    <source>
        <strain evidence="2">WM2013NL</strain>
        <tissue evidence="2">Head and thorax</tissue>
    </source>
</reference>
<feature type="compositionally biased region" description="Basic and acidic residues" evidence="1">
    <location>
        <begin position="1398"/>
        <end position="1418"/>
    </location>
</feature>
<feature type="compositionally biased region" description="Low complexity" evidence="1">
    <location>
        <begin position="1208"/>
        <end position="1236"/>
    </location>
</feature>
<feature type="compositionally biased region" description="Basic and acidic residues" evidence="1">
    <location>
        <begin position="764"/>
        <end position="787"/>
    </location>
</feature>
<feature type="compositionally biased region" description="Basic and acidic residues" evidence="1">
    <location>
        <begin position="674"/>
        <end position="710"/>
    </location>
</feature>
<feature type="compositionally biased region" description="Low complexity" evidence="1">
    <location>
        <begin position="747"/>
        <end position="756"/>
    </location>
</feature>
<feature type="region of interest" description="Disordered" evidence="1">
    <location>
        <begin position="1445"/>
        <end position="1488"/>
    </location>
</feature>